<dbReference type="PANTHER" id="PTHR46424">
    <property type="entry name" value="UBX DOMAIN-CONTAINING PROTEIN 4"/>
    <property type="match status" value="1"/>
</dbReference>
<evidence type="ECO:0000313" key="2">
    <source>
        <dbReference type="EMBL" id="KAH9376213.1"/>
    </source>
</evidence>
<feature type="region of interest" description="Disordered" evidence="1">
    <location>
        <begin position="676"/>
        <end position="715"/>
    </location>
</feature>
<protein>
    <submittedName>
        <fullName evidence="2">Uncharacterized protein</fullName>
    </submittedName>
</protein>
<feature type="region of interest" description="Disordered" evidence="1">
    <location>
        <begin position="771"/>
        <end position="810"/>
    </location>
</feature>
<feature type="compositionally biased region" description="Basic and acidic residues" evidence="1">
    <location>
        <begin position="507"/>
        <end position="534"/>
    </location>
</feature>
<dbReference type="OrthoDB" id="2445133at2759"/>
<proteinExistence type="predicted"/>
<evidence type="ECO:0000256" key="1">
    <source>
        <dbReference type="SAM" id="MobiDB-lite"/>
    </source>
</evidence>
<dbReference type="OMA" id="QFTLVYP"/>
<feature type="compositionally biased region" description="Acidic residues" evidence="1">
    <location>
        <begin position="799"/>
        <end position="809"/>
    </location>
</feature>
<feature type="compositionally biased region" description="Acidic residues" evidence="1">
    <location>
        <begin position="289"/>
        <end position="301"/>
    </location>
</feature>
<dbReference type="GO" id="GO:0036503">
    <property type="term" value="P:ERAD pathway"/>
    <property type="evidence" value="ECO:0007669"/>
    <property type="project" value="TreeGrafter"/>
</dbReference>
<comment type="caution">
    <text evidence="2">The sequence shown here is derived from an EMBL/GenBank/DDBJ whole genome shotgun (WGS) entry which is preliminary data.</text>
</comment>
<feature type="compositionally biased region" description="Pro residues" evidence="1">
    <location>
        <begin position="320"/>
        <end position="332"/>
    </location>
</feature>
<feature type="region of interest" description="Disordered" evidence="1">
    <location>
        <begin position="583"/>
        <end position="607"/>
    </location>
</feature>
<accession>A0A9J6GKV3</accession>
<gene>
    <name evidence="2" type="ORF">HPB48_007331</name>
</gene>
<feature type="compositionally biased region" description="Basic and acidic residues" evidence="1">
    <location>
        <begin position="429"/>
        <end position="456"/>
    </location>
</feature>
<dbReference type="PANTHER" id="PTHR46424:SF1">
    <property type="entry name" value="UBX DOMAIN-CONTAINING PROTEIN 4"/>
    <property type="match status" value="1"/>
</dbReference>
<keyword evidence="3" id="KW-1185">Reference proteome</keyword>
<dbReference type="AlphaFoldDB" id="A0A9J6GKV3"/>
<feature type="region of interest" description="Disordered" evidence="1">
    <location>
        <begin position="392"/>
        <end position="560"/>
    </location>
</feature>
<name>A0A9J6GKV3_HAELO</name>
<feature type="region of interest" description="Disordered" evidence="1">
    <location>
        <begin position="868"/>
        <end position="903"/>
    </location>
</feature>
<sequence length="903" mass="97380">MKWFDGNMLQAIAEAHSRRVLLLVFIEGDDLASKNMRATFDDAEVDKLLSLMGCVPIRLKASSNACRQFTLVYPVTAIPSTFFISSRGNLEASVVGFTDPLSFGDRVAALMAACNVKKVDSEMRNVSEVSASVDRMVRRRQSAARISAVAQVEAATSVAGQTLLLTTADPLQKRSKRKKKLKKHEANVQTSIVVLAEQSTQINMDDKRSYNSLLQKLAAMEEATAIPASTVQAMREIQKDLAADFSNLLDGVVKKALCPPENTPEAKLGELLRLGNEGAMDPDNKIESSSDDEDDPDDDPDAGGRSAAPGDKKLLSATMPSPPPPPPPPPPAAEAVRASDIKPCVATSNAMPATCDDGDSVLGDAFDGHTMLMKFAVLAQEFAEKVLSSSIYDLSDPRSPDASAQATKAPAEARKHASAAGQKQKQHAAKSEVVQKTKTTEVPTKKEKRRQEEHAKRPCQLESLHPNVGDSPEAMATLREGALEQATEITPQMKRKFLAGRSQRQSRHTDPQQEGKNGSEKRRKARDVPTKDQAGDANKVAVTKKVPEAAVSTNTREHNAGREQLAQKIKHFESAAETAKKASLLEKKVKKPKPLPATPKSLPNDAAAKTFENVTQVRPISGDVLSLHLDSDTSIFQARPTIDTITEEDIGAIDSIPPSPQPVQPITLPEARALTPPNAKAEPKQPWKPVEPVTEPANKISERNRPRSPAPKAITIMKLPFQTALVERGRSAVCPSPNKSKEFLTASNSQLDDGLPIFSAGLNGVTFKSGQHTALHGGKDRGRGASGRSPAYERLRESDGDDETVDDDLETHRTPSLLAFRTDVDWMDEMARTASRRALANRAGAEDSLNSVLRALNDVEGNTLSLSVAPADGGNEPGNSAIKVSGQWRQGNSNATGWNNRDA</sequence>
<dbReference type="VEuPathDB" id="VectorBase:HLOH_062947"/>
<feature type="compositionally biased region" description="Polar residues" evidence="1">
    <location>
        <begin position="887"/>
        <end position="903"/>
    </location>
</feature>
<reference evidence="2 3" key="1">
    <citation type="journal article" date="2020" name="Cell">
        <title>Large-Scale Comparative Analyses of Tick Genomes Elucidate Their Genetic Diversity and Vector Capacities.</title>
        <authorList>
            <consortium name="Tick Genome and Microbiome Consortium (TIGMIC)"/>
            <person name="Jia N."/>
            <person name="Wang J."/>
            <person name="Shi W."/>
            <person name="Du L."/>
            <person name="Sun Y."/>
            <person name="Zhan W."/>
            <person name="Jiang J.F."/>
            <person name="Wang Q."/>
            <person name="Zhang B."/>
            <person name="Ji P."/>
            <person name="Bell-Sakyi L."/>
            <person name="Cui X.M."/>
            <person name="Yuan T.T."/>
            <person name="Jiang B.G."/>
            <person name="Yang W.F."/>
            <person name="Lam T.T."/>
            <person name="Chang Q.C."/>
            <person name="Ding S.J."/>
            <person name="Wang X.J."/>
            <person name="Zhu J.G."/>
            <person name="Ruan X.D."/>
            <person name="Zhao L."/>
            <person name="Wei J.T."/>
            <person name="Ye R.Z."/>
            <person name="Que T.C."/>
            <person name="Du C.H."/>
            <person name="Zhou Y.H."/>
            <person name="Cheng J.X."/>
            <person name="Dai P.F."/>
            <person name="Guo W.B."/>
            <person name="Han X.H."/>
            <person name="Huang E.J."/>
            <person name="Li L.F."/>
            <person name="Wei W."/>
            <person name="Gao Y.C."/>
            <person name="Liu J.Z."/>
            <person name="Shao H.Z."/>
            <person name="Wang X."/>
            <person name="Wang C.C."/>
            <person name="Yang T.C."/>
            <person name="Huo Q.B."/>
            <person name="Li W."/>
            <person name="Chen H.Y."/>
            <person name="Chen S.E."/>
            <person name="Zhou L.G."/>
            <person name="Ni X.B."/>
            <person name="Tian J.H."/>
            <person name="Sheng Y."/>
            <person name="Liu T."/>
            <person name="Pan Y.S."/>
            <person name="Xia L.Y."/>
            <person name="Li J."/>
            <person name="Zhao F."/>
            <person name="Cao W.C."/>
        </authorList>
    </citation>
    <scope>NUCLEOTIDE SEQUENCE [LARGE SCALE GENOMIC DNA]</scope>
    <source>
        <strain evidence="2">HaeL-2018</strain>
    </source>
</reference>
<evidence type="ECO:0000313" key="3">
    <source>
        <dbReference type="Proteomes" id="UP000821853"/>
    </source>
</evidence>
<feature type="region of interest" description="Disordered" evidence="1">
    <location>
        <begin position="275"/>
        <end position="336"/>
    </location>
</feature>
<organism evidence="2 3">
    <name type="scientific">Haemaphysalis longicornis</name>
    <name type="common">Bush tick</name>
    <dbReference type="NCBI Taxonomy" id="44386"/>
    <lineage>
        <taxon>Eukaryota</taxon>
        <taxon>Metazoa</taxon>
        <taxon>Ecdysozoa</taxon>
        <taxon>Arthropoda</taxon>
        <taxon>Chelicerata</taxon>
        <taxon>Arachnida</taxon>
        <taxon>Acari</taxon>
        <taxon>Parasitiformes</taxon>
        <taxon>Ixodida</taxon>
        <taxon>Ixodoidea</taxon>
        <taxon>Ixodidae</taxon>
        <taxon>Haemaphysalinae</taxon>
        <taxon>Haemaphysalis</taxon>
    </lineage>
</organism>
<dbReference type="EMBL" id="JABSTR010000007">
    <property type="protein sequence ID" value="KAH9376213.1"/>
    <property type="molecule type" value="Genomic_DNA"/>
</dbReference>
<dbReference type="GO" id="GO:0005783">
    <property type="term" value="C:endoplasmic reticulum"/>
    <property type="evidence" value="ECO:0007669"/>
    <property type="project" value="TreeGrafter"/>
</dbReference>
<dbReference type="Proteomes" id="UP000821853">
    <property type="component" value="Chromosome 5"/>
</dbReference>